<dbReference type="InterPro" id="IPR015590">
    <property type="entry name" value="Aldehyde_DH_dom"/>
</dbReference>
<dbReference type="AlphaFoldDB" id="W4LIX9"/>
<sequence length="1188" mass="131998">MARPHVQEQRLQDHGMLAQEAIALAQSLLSHAQSEQTAHEYGQGQKMARMMDDPAGKELTMALVDQAFRSHRSARIADQLRHLLKRYGTPQYMDWWERAALSLGGVLAHYWPALVVPPMVARLRQETSNVILPGEEGDLGRYLQTRRQRGVRLNLNQLGEAILGEEEAARRLDAYLELLAREDVEYISVKISSVFSQINLVAFDHTVEEIKARLRTLYRRALTYRYQPPDGAAQPKFINLDMEEYRDLHLTVQAFCEVLNEPEFLRLRAGIVLQAYLPDAFPVQQYLTEWSSARVARGGAPIKIRVVKGVNLAMEKVEAALHGWQQAPYHDKCDVDANFKRMISYGCQPKHAAVAHIGVASHNLFDIAYALLLRQRLGVHEQVEFEMLEGMANHQARAVQTQAGGLLLYAPVVKAADFHSAIAYLVRRLDENTAEDNFLHDLFGLEPGSEAWEKQRSLFLQAVDRQDQVSTTPNRTQDRRRERLLAAPTRPFDNVPDTDFSLSANQQWIKEIVNRWSTTQPQPIPLQIGGDWIHAEMQGEGIDPSRPGEPAYAYSLAGQTLVNRALEVATQAQPGWGHRTVPERRAILLDISTELAKRRGNFIGSMMLDAGKTVSEADPEVSEAIDFARYYARALDAETLGAEVWDCRMTPLGVVVVTPPWNFPLAIPAGGVLASLMAGNAVIFKPAPEAVLVGWHLAQAFWAAGVPQEVLQFVPVPDNEIGQALVTDPRVDAVILTGSLQTARRFQTWNPEIRLFAETSGKNSLIITSMADQDQAIKDLVRSAFGHNGQKCSAASLAILEAEVYDSETFRRQLCDAVASLAVGPAWDVVNVVTPRTQLPSPELERGLTTLEPGESWLLKPRMLDGNARLWSPGIKLGVQPGSFLHQTECFGPLLGLMRAKSLAEAVEMANAVDFGLTSGLHTLDDREVAFWKDRIAAGNLYINRHITGAIVRRQPFGGWKASVVGPGAKAGGPNYVLQFVDWHQVSLPRQVSELSPAVSRLLGRGLAALASAVPQDEARLRASAGSYAWAWQSHFSLEHDPSQIRGEVNVFRYRPCQSLMLRIADNAEPVAVMQALLAVRTTGQPLRISLGPAQNRTWRWLDSEADMQVVVEDEEGLVEHLEASGAHGRLRIIGTFSEALRRAANRVGVAIIDPLPLVNGRLELRYYLREQAVSQTVHRYGNLMQNS</sequence>
<dbReference type="PIRSF" id="PIRSF000197">
    <property type="entry name" value="Bifunct_PutA"/>
    <property type="match status" value="1"/>
</dbReference>
<dbReference type="PROSITE" id="PS00070">
    <property type="entry name" value="ALDEHYDE_DEHYDR_CYS"/>
    <property type="match status" value="1"/>
</dbReference>
<dbReference type="PATRIC" id="fig|1429438.4.peg.4086"/>
<dbReference type="InterPro" id="IPR016162">
    <property type="entry name" value="Ald_DH_N"/>
</dbReference>
<keyword evidence="4" id="KW-0520">NAD</keyword>
<dbReference type="EC" id="1.2.1.88" evidence="2"/>
<dbReference type="InterPro" id="IPR016163">
    <property type="entry name" value="Ald_DH_C"/>
</dbReference>
<dbReference type="Pfam" id="PF00171">
    <property type="entry name" value="Aldedh"/>
    <property type="match status" value="1"/>
</dbReference>
<comment type="pathway">
    <text evidence="1">Amino-acid degradation; L-proline degradation into L-glutamate; L-glutamate from L-proline: step 2/2.</text>
</comment>
<dbReference type="GO" id="GO:0010133">
    <property type="term" value="P:L-proline catabolic process to L-glutamate"/>
    <property type="evidence" value="ECO:0007669"/>
    <property type="project" value="InterPro"/>
</dbReference>
<feature type="active site" evidence="6">
    <location>
        <position position="792"/>
    </location>
</feature>
<evidence type="ECO:0000313" key="10">
    <source>
        <dbReference type="Proteomes" id="UP000019141"/>
    </source>
</evidence>
<accession>W4LIX9</accession>
<protein>
    <recommendedName>
        <fullName evidence="2">L-glutamate gamma-semialdehyde dehydrogenase</fullName>
        <ecNumber evidence="2">1.2.1.88</ecNumber>
    </recommendedName>
</protein>
<dbReference type="SUPFAM" id="SSF53720">
    <property type="entry name" value="ALDH-like"/>
    <property type="match status" value="1"/>
</dbReference>
<dbReference type="InterPro" id="IPR016160">
    <property type="entry name" value="Ald_DH_CS_CYS"/>
</dbReference>
<dbReference type="Gene3D" id="3.40.309.10">
    <property type="entry name" value="Aldehyde Dehydrogenase, Chain A, domain 2"/>
    <property type="match status" value="1"/>
</dbReference>
<comment type="catalytic activity">
    <reaction evidence="5">
        <text>L-glutamate 5-semialdehyde + NAD(+) + H2O = L-glutamate + NADH + 2 H(+)</text>
        <dbReference type="Rhea" id="RHEA:30235"/>
        <dbReference type="ChEBI" id="CHEBI:15377"/>
        <dbReference type="ChEBI" id="CHEBI:15378"/>
        <dbReference type="ChEBI" id="CHEBI:29985"/>
        <dbReference type="ChEBI" id="CHEBI:57540"/>
        <dbReference type="ChEBI" id="CHEBI:57945"/>
        <dbReference type="ChEBI" id="CHEBI:58066"/>
        <dbReference type="EC" id="1.2.1.88"/>
    </reaction>
</comment>
<evidence type="ECO:0000256" key="5">
    <source>
        <dbReference type="ARBA" id="ARBA00048142"/>
    </source>
</evidence>
<feature type="domain" description="Aldehyde dehydrogenase" evidence="7">
    <location>
        <begin position="539"/>
        <end position="984"/>
    </location>
</feature>
<keyword evidence="10" id="KW-1185">Reference proteome</keyword>
<evidence type="ECO:0000256" key="2">
    <source>
        <dbReference type="ARBA" id="ARBA00012884"/>
    </source>
</evidence>
<dbReference type="Pfam" id="PF01619">
    <property type="entry name" value="Pro_dh"/>
    <property type="match status" value="1"/>
</dbReference>
<dbReference type="PANTHER" id="PTHR42862:SF1">
    <property type="entry name" value="DELTA-1-PYRROLINE-5-CARBOXYLATE DEHYDROGENASE 2, ISOFORM A-RELATED"/>
    <property type="match status" value="1"/>
</dbReference>
<dbReference type="GO" id="GO:0004657">
    <property type="term" value="F:proline dehydrogenase activity"/>
    <property type="evidence" value="ECO:0007669"/>
    <property type="project" value="InterPro"/>
</dbReference>
<comment type="caution">
    <text evidence="9">The sequence shown here is derived from an EMBL/GenBank/DDBJ whole genome shotgun (WGS) entry which is preliminary data.</text>
</comment>
<feature type="domain" description="Proline dehydrogenase" evidence="8">
    <location>
        <begin position="144"/>
        <end position="440"/>
    </location>
</feature>
<dbReference type="SUPFAM" id="SSF51730">
    <property type="entry name" value="FAD-linked oxidoreductase"/>
    <property type="match status" value="1"/>
</dbReference>
<dbReference type="InterPro" id="IPR016161">
    <property type="entry name" value="Ald_DH/histidinol_DH"/>
</dbReference>
<evidence type="ECO:0000259" key="8">
    <source>
        <dbReference type="Pfam" id="PF01619"/>
    </source>
</evidence>
<dbReference type="InterPro" id="IPR002872">
    <property type="entry name" value="Proline_DH_dom"/>
</dbReference>
<evidence type="ECO:0000256" key="1">
    <source>
        <dbReference type="ARBA" id="ARBA00004786"/>
    </source>
</evidence>
<dbReference type="HOGENOM" id="CLU_005682_2_0_7"/>
<evidence type="ECO:0000259" key="7">
    <source>
        <dbReference type="Pfam" id="PF00171"/>
    </source>
</evidence>
<evidence type="ECO:0000313" key="9">
    <source>
        <dbReference type="EMBL" id="ETW97854.1"/>
    </source>
</evidence>
<dbReference type="InterPro" id="IPR050485">
    <property type="entry name" value="Proline_metab_enzyme"/>
</dbReference>
<proteinExistence type="predicted"/>
<dbReference type="Proteomes" id="UP000019141">
    <property type="component" value="Unassembled WGS sequence"/>
</dbReference>
<keyword evidence="3" id="KW-0560">Oxidoreductase</keyword>
<evidence type="ECO:0000256" key="4">
    <source>
        <dbReference type="ARBA" id="ARBA00023027"/>
    </source>
</evidence>
<dbReference type="GO" id="GO:0009898">
    <property type="term" value="C:cytoplasmic side of plasma membrane"/>
    <property type="evidence" value="ECO:0007669"/>
    <property type="project" value="TreeGrafter"/>
</dbReference>
<evidence type="ECO:0000256" key="3">
    <source>
        <dbReference type="ARBA" id="ARBA00023002"/>
    </source>
</evidence>
<dbReference type="Gene3D" id="3.40.605.10">
    <property type="entry name" value="Aldehyde Dehydrogenase, Chain A, domain 1"/>
    <property type="match status" value="1"/>
</dbReference>
<dbReference type="InterPro" id="IPR029041">
    <property type="entry name" value="FAD-linked_oxidoreductase-like"/>
</dbReference>
<dbReference type="Gene3D" id="3.20.20.220">
    <property type="match status" value="1"/>
</dbReference>
<organism evidence="9 10">
    <name type="scientific">Entotheonella factor</name>
    <dbReference type="NCBI Taxonomy" id="1429438"/>
    <lineage>
        <taxon>Bacteria</taxon>
        <taxon>Pseudomonadati</taxon>
        <taxon>Nitrospinota/Tectimicrobiota group</taxon>
        <taxon>Candidatus Tectimicrobiota</taxon>
        <taxon>Candidatus Entotheonellia</taxon>
        <taxon>Candidatus Entotheonellales</taxon>
        <taxon>Candidatus Entotheonellaceae</taxon>
        <taxon>Candidatus Entotheonella</taxon>
    </lineage>
</organism>
<feature type="active site" evidence="6">
    <location>
        <position position="758"/>
    </location>
</feature>
<reference evidence="9 10" key="1">
    <citation type="journal article" date="2014" name="Nature">
        <title>An environmental bacterial taxon with a large and distinct metabolic repertoire.</title>
        <authorList>
            <person name="Wilson M.C."/>
            <person name="Mori T."/>
            <person name="Ruckert C."/>
            <person name="Uria A.R."/>
            <person name="Helf M.J."/>
            <person name="Takada K."/>
            <person name="Gernert C."/>
            <person name="Steffens U.A."/>
            <person name="Heycke N."/>
            <person name="Schmitt S."/>
            <person name="Rinke C."/>
            <person name="Helfrich E.J."/>
            <person name="Brachmann A.O."/>
            <person name="Gurgui C."/>
            <person name="Wakimoto T."/>
            <person name="Kracht M."/>
            <person name="Crusemann M."/>
            <person name="Hentschel U."/>
            <person name="Abe I."/>
            <person name="Matsunaga S."/>
            <person name="Kalinowski J."/>
            <person name="Takeyama H."/>
            <person name="Piel J."/>
        </authorList>
    </citation>
    <scope>NUCLEOTIDE SEQUENCE [LARGE SCALE GENOMIC DNA]</scope>
    <source>
        <strain evidence="10">TSY1</strain>
    </source>
</reference>
<dbReference type="GO" id="GO:0003842">
    <property type="term" value="F:L-glutamate gamma-semialdehyde dehydrogenase activity"/>
    <property type="evidence" value="ECO:0007669"/>
    <property type="project" value="UniProtKB-EC"/>
</dbReference>
<dbReference type="InterPro" id="IPR025703">
    <property type="entry name" value="Bifunct_PutA"/>
</dbReference>
<evidence type="ECO:0000256" key="6">
    <source>
        <dbReference type="PIRSR" id="PIRSR000197-1"/>
    </source>
</evidence>
<dbReference type="PANTHER" id="PTHR42862">
    <property type="entry name" value="DELTA-1-PYRROLINE-5-CARBOXYLATE DEHYDROGENASE 1, ISOFORM A-RELATED"/>
    <property type="match status" value="1"/>
</dbReference>
<name>W4LIX9_ENTF1</name>
<dbReference type="EMBL" id="AZHW01000610">
    <property type="protein sequence ID" value="ETW97854.1"/>
    <property type="molecule type" value="Genomic_DNA"/>
</dbReference>
<gene>
    <name evidence="9" type="ORF">ETSY1_21090</name>
</gene>
<dbReference type="GO" id="GO:0003700">
    <property type="term" value="F:DNA-binding transcription factor activity"/>
    <property type="evidence" value="ECO:0007669"/>
    <property type="project" value="InterPro"/>
</dbReference>